<sequence length="451" mass="47205">MSETKTRAASLSHSLRGRHVAMIAIGGVIGAGLFVGSSAAIAGTGPSVLVSYALAGTVALLVMRMLGEMAIERPGEGSFIFHIRRGLGARAAFLAGWLYWLFWAVVVAAEAIGGSAILHGWIPVDRTVLGIVLVLLMAGTNLVSVRSYGEFEFWFSALKVAAILGFCGLCIAALFGLFGTGAPSVSRLWSSGVAPHGIAAVLAIVPTVMFQFTGSEIATVAASESNDPGRNVAHATNTVAARVLLFYLGSITLILCVVPWHQLVPGHSPFVAAMQALGLPGAPLAMSIIVLIAVLSCLNSSLYVTSRVLFEMAAHGDAPAALVRTGRGQVPRRAILTGTAVALCVTVASSISPDGVFAFLLNASGALILFVYLLICVAQIRLRGAMQRAGRRPAFAIWLFPFLSWATVAVIAAVLLAMAVNPATRAQIVLGTGTVLLLLALDWFTRRRHAR</sequence>
<feature type="transmembrane region" description="Helical" evidence="6">
    <location>
        <begin position="128"/>
        <end position="145"/>
    </location>
</feature>
<feature type="transmembrane region" description="Helical" evidence="6">
    <location>
        <begin position="243"/>
        <end position="264"/>
    </location>
</feature>
<dbReference type="PIRSF" id="PIRSF006060">
    <property type="entry name" value="AA_transporter"/>
    <property type="match status" value="1"/>
</dbReference>
<evidence type="ECO:0000313" key="8">
    <source>
        <dbReference type="EMBL" id="MCQ8276839.1"/>
    </source>
</evidence>
<evidence type="ECO:0000256" key="4">
    <source>
        <dbReference type="ARBA" id="ARBA00022989"/>
    </source>
</evidence>
<evidence type="ECO:0000256" key="2">
    <source>
        <dbReference type="ARBA" id="ARBA00022448"/>
    </source>
</evidence>
<reference evidence="8 9" key="1">
    <citation type="submission" date="2022-06" db="EMBL/GenBank/DDBJ databases">
        <title>Endosaccharibacter gen. nov., sp. nov., endophytic bacteria isolated from sugarcane.</title>
        <authorList>
            <person name="Pitiwittayakul N."/>
            <person name="Yukphan P."/>
            <person name="Charoenyingcharoen P."/>
            <person name="Tanasupawat S."/>
        </authorList>
    </citation>
    <scope>NUCLEOTIDE SEQUENCE [LARGE SCALE GENOMIC DNA]</scope>
    <source>
        <strain evidence="8 9">KSS8</strain>
    </source>
</reference>
<keyword evidence="5 6" id="KW-0472">Membrane</keyword>
<feature type="transmembrane region" description="Helical" evidence="6">
    <location>
        <begin position="157"/>
        <end position="178"/>
    </location>
</feature>
<dbReference type="Pfam" id="PF00324">
    <property type="entry name" value="AA_permease"/>
    <property type="match status" value="1"/>
</dbReference>
<feature type="transmembrane region" description="Helical" evidence="6">
    <location>
        <begin position="334"/>
        <end position="351"/>
    </location>
</feature>
<dbReference type="Proteomes" id="UP001524587">
    <property type="component" value="Unassembled WGS sequence"/>
</dbReference>
<organism evidence="8 9">
    <name type="scientific">Endosaccharibacter trunci</name>
    <dbReference type="NCBI Taxonomy" id="2812733"/>
    <lineage>
        <taxon>Bacteria</taxon>
        <taxon>Pseudomonadati</taxon>
        <taxon>Pseudomonadota</taxon>
        <taxon>Alphaproteobacteria</taxon>
        <taxon>Acetobacterales</taxon>
        <taxon>Acetobacteraceae</taxon>
        <taxon>Endosaccharibacter</taxon>
    </lineage>
</organism>
<dbReference type="Gene3D" id="1.20.1740.10">
    <property type="entry name" value="Amino acid/polyamine transporter I"/>
    <property type="match status" value="1"/>
</dbReference>
<proteinExistence type="predicted"/>
<dbReference type="PANTHER" id="PTHR43495:SF5">
    <property type="entry name" value="GAMMA-AMINOBUTYRIC ACID PERMEASE"/>
    <property type="match status" value="1"/>
</dbReference>
<keyword evidence="2" id="KW-0813">Transport</keyword>
<feature type="transmembrane region" description="Helical" evidence="6">
    <location>
        <begin position="426"/>
        <end position="445"/>
    </location>
</feature>
<dbReference type="PANTHER" id="PTHR43495">
    <property type="entry name" value="GABA PERMEASE"/>
    <property type="match status" value="1"/>
</dbReference>
<comment type="caution">
    <text evidence="8">The sequence shown here is derived from an EMBL/GenBank/DDBJ whole genome shotgun (WGS) entry which is preliminary data.</text>
</comment>
<feature type="transmembrane region" description="Helical" evidence="6">
    <location>
        <begin position="394"/>
        <end position="420"/>
    </location>
</feature>
<dbReference type="RefSeq" id="WP_422862288.1">
    <property type="nucleotide sequence ID" value="NZ_JAMSKV010000001.1"/>
</dbReference>
<evidence type="ECO:0000256" key="6">
    <source>
        <dbReference type="SAM" id="Phobius"/>
    </source>
</evidence>
<evidence type="ECO:0000256" key="5">
    <source>
        <dbReference type="ARBA" id="ARBA00023136"/>
    </source>
</evidence>
<feature type="transmembrane region" description="Helical" evidence="6">
    <location>
        <begin position="357"/>
        <end position="382"/>
    </location>
</feature>
<feature type="transmembrane region" description="Helical" evidence="6">
    <location>
        <begin position="48"/>
        <end position="66"/>
    </location>
</feature>
<evidence type="ECO:0000313" key="9">
    <source>
        <dbReference type="Proteomes" id="UP001524587"/>
    </source>
</evidence>
<dbReference type="EMBL" id="JAMSKV010000001">
    <property type="protein sequence ID" value="MCQ8276839.1"/>
    <property type="molecule type" value="Genomic_DNA"/>
</dbReference>
<accession>A0ABT1W1T2</accession>
<feature type="transmembrane region" description="Helical" evidence="6">
    <location>
        <begin position="87"/>
        <end position="108"/>
    </location>
</feature>
<feature type="domain" description="Amino acid permease/ SLC12A" evidence="7">
    <location>
        <begin position="19"/>
        <end position="425"/>
    </location>
</feature>
<gene>
    <name evidence="8" type="ORF">NFI95_00040</name>
</gene>
<keyword evidence="4 6" id="KW-1133">Transmembrane helix</keyword>
<name>A0ABT1W1T2_9PROT</name>
<evidence type="ECO:0000256" key="1">
    <source>
        <dbReference type="ARBA" id="ARBA00004141"/>
    </source>
</evidence>
<feature type="transmembrane region" description="Helical" evidence="6">
    <location>
        <begin position="198"/>
        <end position="222"/>
    </location>
</feature>
<feature type="transmembrane region" description="Helical" evidence="6">
    <location>
        <begin position="284"/>
        <end position="304"/>
    </location>
</feature>
<comment type="subcellular location">
    <subcellularLocation>
        <location evidence="1">Membrane</location>
        <topology evidence="1">Multi-pass membrane protein</topology>
    </subcellularLocation>
</comment>
<evidence type="ECO:0000256" key="3">
    <source>
        <dbReference type="ARBA" id="ARBA00022692"/>
    </source>
</evidence>
<dbReference type="InterPro" id="IPR004840">
    <property type="entry name" value="Amino_acid_permease_CS"/>
</dbReference>
<protein>
    <submittedName>
        <fullName evidence="8">Amino acid permease</fullName>
    </submittedName>
</protein>
<keyword evidence="9" id="KW-1185">Reference proteome</keyword>
<dbReference type="InterPro" id="IPR004841">
    <property type="entry name" value="AA-permease/SLC12A_dom"/>
</dbReference>
<feature type="transmembrane region" description="Helical" evidence="6">
    <location>
        <begin position="20"/>
        <end position="42"/>
    </location>
</feature>
<evidence type="ECO:0000259" key="7">
    <source>
        <dbReference type="Pfam" id="PF00324"/>
    </source>
</evidence>
<dbReference type="PROSITE" id="PS00218">
    <property type="entry name" value="AMINO_ACID_PERMEASE_1"/>
    <property type="match status" value="1"/>
</dbReference>
<keyword evidence="3 6" id="KW-0812">Transmembrane</keyword>